<dbReference type="Pfam" id="PF00534">
    <property type="entry name" value="Glycos_transf_1"/>
    <property type="match status" value="1"/>
</dbReference>
<gene>
    <name evidence="3" type="ORF">WMO64_11690</name>
</gene>
<reference evidence="3 4" key="1">
    <citation type="submission" date="2024-03" db="EMBL/GenBank/DDBJ databases">
        <title>Human intestinal bacterial collection.</title>
        <authorList>
            <person name="Pauvert C."/>
            <person name="Hitch T.C.A."/>
            <person name="Clavel T."/>
        </authorList>
    </citation>
    <scope>NUCLEOTIDE SEQUENCE [LARGE SCALE GENOMIC DNA]</scope>
    <source>
        <strain evidence="3 4">CLA-AP-H29</strain>
    </source>
</reference>
<dbReference type="Pfam" id="PF13439">
    <property type="entry name" value="Glyco_transf_4"/>
    <property type="match status" value="1"/>
</dbReference>
<dbReference type="RefSeq" id="WP_349232109.1">
    <property type="nucleotide sequence ID" value="NZ_JBBMFK010000019.1"/>
</dbReference>
<dbReference type="EMBL" id="JBBMFK010000019">
    <property type="protein sequence ID" value="MEQ2444124.1"/>
    <property type="molecule type" value="Genomic_DNA"/>
</dbReference>
<accession>A0ABV1E9Y3</accession>
<comment type="caution">
    <text evidence="3">The sequence shown here is derived from an EMBL/GenBank/DDBJ whole genome shotgun (WGS) entry which is preliminary data.</text>
</comment>
<evidence type="ECO:0000313" key="3">
    <source>
        <dbReference type="EMBL" id="MEQ2444124.1"/>
    </source>
</evidence>
<keyword evidence="4" id="KW-1185">Reference proteome</keyword>
<dbReference type="PANTHER" id="PTHR45947">
    <property type="entry name" value="SULFOQUINOVOSYL TRANSFERASE SQD2"/>
    <property type="match status" value="1"/>
</dbReference>
<dbReference type="Gene3D" id="3.40.50.2000">
    <property type="entry name" value="Glycogen Phosphorylase B"/>
    <property type="match status" value="2"/>
</dbReference>
<dbReference type="InterPro" id="IPR001296">
    <property type="entry name" value="Glyco_trans_1"/>
</dbReference>
<sequence length="361" mass="41544">MNRGGAETMIMNLYRNIDRTKVQFDFVENSDKPAVFDEEIRSLGGQIFRCPHYSVKNHFTYCKWWENFFRIHKNEYSIVHGHLGSTAAIYLHIAKKYGIYSIAHSHNTNAMKNLSDLRYALFTYPTRFIADHFFTCSREAGISRYGKKIGNDIEQCTHLPNAIEINKFSFNASSRKMIRNMLGIADTQFVVGNISRFSAQKNHIFLLDIFERICRKSPNAVLLLVGDGERRAEIEAYIAEKKLKHVILTGVKSNTWDYYQAMDVFLMPSLYEGLPVSLVEAQASGLPCCVSSAVPREAAITDLVQFRSLEDSAEQWADWVLTYCHSPRQDRQSELRNAGYDISETARWLENYYLEVVRSHG</sequence>
<evidence type="ECO:0000313" key="4">
    <source>
        <dbReference type="Proteomes" id="UP001464378"/>
    </source>
</evidence>
<dbReference type="PANTHER" id="PTHR45947:SF14">
    <property type="entry name" value="SLL1723 PROTEIN"/>
    <property type="match status" value="1"/>
</dbReference>
<feature type="domain" description="Glycosyltransferase subfamily 4-like N-terminal" evidence="2">
    <location>
        <begin position="4"/>
        <end position="140"/>
    </location>
</feature>
<proteinExistence type="predicted"/>
<feature type="domain" description="Glycosyl transferase family 1" evidence="1">
    <location>
        <begin position="176"/>
        <end position="327"/>
    </location>
</feature>
<name>A0ABV1E9Y3_9FIRM</name>
<organism evidence="3 4">
    <name type="scientific">Pseudoflavonifractor intestinihominis</name>
    <dbReference type="NCBI Taxonomy" id="3133171"/>
    <lineage>
        <taxon>Bacteria</taxon>
        <taxon>Bacillati</taxon>
        <taxon>Bacillota</taxon>
        <taxon>Clostridia</taxon>
        <taxon>Eubacteriales</taxon>
        <taxon>Oscillospiraceae</taxon>
        <taxon>Pseudoflavonifractor</taxon>
    </lineage>
</organism>
<dbReference type="CDD" id="cd03812">
    <property type="entry name" value="GT4_CapH-like"/>
    <property type="match status" value="1"/>
</dbReference>
<evidence type="ECO:0000259" key="2">
    <source>
        <dbReference type="Pfam" id="PF13439"/>
    </source>
</evidence>
<dbReference type="InterPro" id="IPR050194">
    <property type="entry name" value="Glycosyltransferase_grp1"/>
</dbReference>
<evidence type="ECO:0000259" key="1">
    <source>
        <dbReference type="Pfam" id="PF00534"/>
    </source>
</evidence>
<dbReference type="SUPFAM" id="SSF53756">
    <property type="entry name" value="UDP-Glycosyltransferase/glycogen phosphorylase"/>
    <property type="match status" value="1"/>
</dbReference>
<protein>
    <submittedName>
        <fullName evidence="3">Glycosyltransferase family 1 protein</fullName>
    </submittedName>
</protein>
<dbReference type="InterPro" id="IPR028098">
    <property type="entry name" value="Glyco_trans_4-like_N"/>
</dbReference>
<dbReference type="Proteomes" id="UP001464378">
    <property type="component" value="Unassembled WGS sequence"/>
</dbReference>